<dbReference type="EMBL" id="CYRY02000325">
    <property type="protein sequence ID" value="VCW49680.1"/>
    <property type="molecule type" value="Genomic_DNA"/>
</dbReference>
<gene>
    <name evidence="1" type="ORF">BN2614_LOCUS3</name>
</gene>
<sequence>MLLLLFFNSEFWWEKCVNNQTATLTAPYENKKFNMTHTSFLNEKTHYYSFSGTESHAGFPLVPCLRAPLC</sequence>
<proteinExistence type="predicted"/>
<accession>A0A9X9LCD8</accession>
<keyword evidence="2" id="KW-1185">Reference proteome</keyword>
<comment type="caution">
    <text evidence="1">The sequence shown here is derived from an EMBL/GenBank/DDBJ whole genome shotgun (WGS) entry which is preliminary data.</text>
</comment>
<dbReference type="Proteomes" id="UP000269945">
    <property type="component" value="Unassembled WGS sequence"/>
</dbReference>
<evidence type="ECO:0000313" key="1">
    <source>
        <dbReference type="EMBL" id="VCW49680.1"/>
    </source>
</evidence>
<organism evidence="1 2">
    <name type="scientific">Gulo gulo</name>
    <name type="common">Wolverine</name>
    <name type="synonym">Gluton</name>
    <dbReference type="NCBI Taxonomy" id="48420"/>
    <lineage>
        <taxon>Eukaryota</taxon>
        <taxon>Metazoa</taxon>
        <taxon>Chordata</taxon>
        <taxon>Craniata</taxon>
        <taxon>Vertebrata</taxon>
        <taxon>Euteleostomi</taxon>
        <taxon>Mammalia</taxon>
        <taxon>Eutheria</taxon>
        <taxon>Laurasiatheria</taxon>
        <taxon>Carnivora</taxon>
        <taxon>Caniformia</taxon>
        <taxon>Musteloidea</taxon>
        <taxon>Mustelidae</taxon>
        <taxon>Guloninae</taxon>
        <taxon>Gulo</taxon>
    </lineage>
</organism>
<protein>
    <submittedName>
        <fullName evidence="1">Uncharacterized protein</fullName>
    </submittedName>
</protein>
<evidence type="ECO:0000313" key="2">
    <source>
        <dbReference type="Proteomes" id="UP000269945"/>
    </source>
</evidence>
<dbReference type="AlphaFoldDB" id="A0A9X9LCD8"/>
<reference evidence="1 2" key="1">
    <citation type="submission" date="2018-10" db="EMBL/GenBank/DDBJ databases">
        <authorList>
            <person name="Ekblom R."/>
            <person name="Jareborg N."/>
        </authorList>
    </citation>
    <scope>NUCLEOTIDE SEQUENCE [LARGE SCALE GENOMIC DNA]</scope>
    <source>
        <tissue evidence="1">Muscle</tissue>
    </source>
</reference>
<name>A0A9X9LCD8_GULGU</name>